<evidence type="ECO:0000313" key="3">
    <source>
        <dbReference type="Proteomes" id="UP000283569"/>
    </source>
</evidence>
<organism evidence="2 3">
    <name type="scientific">Gibberella intermedia</name>
    <name type="common">Bulb rot disease fungus</name>
    <name type="synonym">Fusarium proliferatum</name>
    <dbReference type="NCBI Taxonomy" id="948311"/>
    <lineage>
        <taxon>Eukaryota</taxon>
        <taxon>Fungi</taxon>
        <taxon>Dikarya</taxon>
        <taxon>Ascomycota</taxon>
        <taxon>Pezizomycotina</taxon>
        <taxon>Sordariomycetes</taxon>
        <taxon>Hypocreomycetidae</taxon>
        <taxon>Hypocreales</taxon>
        <taxon>Nectriaceae</taxon>
        <taxon>Fusarium</taxon>
        <taxon>Fusarium fujikuroi species complex</taxon>
    </lineage>
</organism>
<name>A0A420TI97_GIBIN</name>
<gene>
    <name evidence="2" type="ORF">BFJ72_g5692</name>
</gene>
<keyword evidence="1" id="KW-0472">Membrane</keyword>
<proteinExistence type="predicted"/>
<evidence type="ECO:0000256" key="1">
    <source>
        <dbReference type="SAM" id="Phobius"/>
    </source>
</evidence>
<keyword evidence="1" id="KW-1133">Transmembrane helix</keyword>
<dbReference type="EMBL" id="MRDB01000016">
    <property type="protein sequence ID" value="RKL41265.1"/>
    <property type="molecule type" value="Genomic_DNA"/>
</dbReference>
<evidence type="ECO:0000313" key="2">
    <source>
        <dbReference type="EMBL" id="RKL41265.1"/>
    </source>
</evidence>
<accession>A0A420TI97</accession>
<dbReference type="Proteomes" id="UP000283569">
    <property type="component" value="Unassembled WGS sequence"/>
</dbReference>
<protein>
    <submittedName>
        <fullName evidence="2">Uncharacterized protein</fullName>
    </submittedName>
</protein>
<sequence length="243" mass="26871">MCAGEVQDLSLSCVWCPEKPVAESDVDSTRVMTPVGGAVIFEEVKIPHTAAILPEREKIWRRPSTILSFSSSGPSSNDVRIRLHRGQLHRKLMPPFMMAYTQHHLLSEAQDLQATQHHLGDKQSKSFRDILSLRDVTVVAVVASIVFLIAAFVFIAYIAPPLFELTTLGKQSSSHRVAIHEAAARGTHSLWKPHGRPASQFTSASEAALACLVNTASALVEFTHDMASLLVFGRLKYQLREYD</sequence>
<keyword evidence="1" id="KW-0812">Transmembrane</keyword>
<comment type="caution">
    <text evidence="2">The sequence shown here is derived from an EMBL/GenBank/DDBJ whole genome shotgun (WGS) entry which is preliminary data.</text>
</comment>
<reference evidence="2 3" key="1">
    <citation type="journal article" date="2018" name="Sci. Rep.">
        <title>Characterisation of pathogen-specific regions and novel effector candidates in Fusarium oxysporum f. sp. cepae.</title>
        <authorList>
            <person name="Armitage A.D."/>
            <person name="Taylor A."/>
            <person name="Sobczyk M.K."/>
            <person name="Baxter L."/>
            <person name="Greenfield B.P."/>
            <person name="Bates H.J."/>
            <person name="Wilson F."/>
            <person name="Jackson A.C."/>
            <person name="Ott S."/>
            <person name="Harrison R.J."/>
            <person name="Clarkson J.P."/>
        </authorList>
    </citation>
    <scope>NUCLEOTIDE SEQUENCE [LARGE SCALE GENOMIC DNA]</scope>
    <source>
        <strain evidence="2 3">Fp_A8</strain>
    </source>
</reference>
<feature type="transmembrane region" description="Helical" evidence="1">
    <location>
        <begin position="136"/>
        <end position="159"/>
    </location>
</feature>
<dbReference type="AlphaFoldDB" id="A0A420TI97"/>